<comment type="caution">
    <text evidence="4">The sequence shown here is derived from an EMBL/GenBank/DDBJ whole genome shotgun (WGS) entry which is preliminary data.</text>
</comment>
<organism evidence="4">
    <name type="scientific">marine sediment metagenome</name>
    <dbReference type="NCBI Taxonomy" id="412755"/>
    <lineage>
        <taxon>unclassified sequences</taxon>
        <taxon>metagenomes</taxon>
        <taxon>ecological metagenomes</taxon>
    </lineage>
</organism>
<gene>
    <name evidence="4" type="ORF">S01H1_09158</name>
</gene>
<feature type="domain" description="Sulfatase-modifying factor enzyme-like" evidence="2">
    <location>
        <begin position="379"/>
        <end position="428"/>
    </location>
</feature>
<feature type="region of interest" description="Disordered" evidence="1">
    <location>
        <begin position="427"/>
        <end position="451"/>
    </location>
</feature>
<evidence type="ECO:0000256" key="1">
    <source>
        <dbReference type="SAM" id="MobiDB-lite"/>
    </source>
</evidence>
<dbReference type="Pfam" id="PF18582">
    <property type="entry name" value="HZS_alpha"/>
    <property type="match status" value="1"/>
</dbReference>
<evidence type="ECO:0008006" key="5">
    <source>
        <dbReference type="Google" id="ProtNLM"/>
    </source>
</evidence>
<dbReference type="InterPro" id="IPR036280">
    <property type="entry name" value="Multihaem_cyt_sf"/>
</dbReference>
<evidence type="ECO:0000259" key="2">
    <source>
        <dbReference type="Pfam" id="PF03781"/>
    </source>
</evidence>
<dbReference type="InterPro" id="IPR040698">
    <property type="entry name" value="HZS_alpha_mid"/>
</dbReference>
<dbReference type="InterPro" id="IPR016187">
    <property type="entry name" value="CTDL_fold"/>
</dbReference>
<reference evidence="4" key="1">
    <citation type="journal article" date="2014" name="Front. Microbiol.">
        <title>High frequency of phylogenetically diverse reductive dehalogenase-homologous genes in deep subseafloor sedimentary metagenomes.</title>
        <authorList>
            <person name="Kawai M."/>
            <person name="Futagami T."/>
            <person name="Toyoda A."/>
            <person name="Takaki Y."/>
            <person name="Nishi S."/>
            <person name="Hori S."/>
            <person name="Arai W."/>
            <person name="Tsubouchi T."/>
            <person name="Morono Y."/>
            <person name="Uchiyama I."/>
            <person name="Ito T."/>
            <person name="Fujiyama A."/>
            <person name="Inagaki F."/>
            <person name="Takami H."/>
        </authorList>
    </citation>
    <scope>NUCLEOTIDE SEQUENCE</scope>
    <source>
        <strain evidence="4">Expedition CK06-06</strain>
    </source>
</reference>
<feature type="domain" description="Hydrazine synthase alpha subunit middle" evidence="3">
    <location>
        <begin position="38"/>
        <end position="128"/>
    </location>
</feature>
<dbReference type="EMBL" id="BARS01004680">
    <property type="protein sequence ID" value="GAF81959.1"/>
    <property type="molecule type" value="Genomic_DNA"/>
</dbReference>
<feature type="non-terminal residue" evidence="4">
    <location>
        <position position="1"/>
    </location>
</feature>
<dbReference type="AlphaFoldDB" id="X0SLS8"/>
<dbReference type="Pfam" id="PF03781">
    <property type="entry name" value="FGE-sulfatase"/>
    <property type="match status" value="1"/>
</dbReference>
<accession>X0SLS8</accession>
<feature type="non-terminal residue" evidence="4">
    <location>
        <position position="451"/>
    </location>
</feature>
<protein>
    <recommendedName>
        <fullName evidence="5">Hydrazine synthase alpha subunit middle domain-containing protein</fullName>
    </recommendedName>
</protein>
<name>X0SLS8_9ZZZZ</name>
<evidence type="ECO:0000313" key="4">
    <source>
        <dbReference type="EMBL" id="GAF81959.1"/>
    </source>
</evidence>
<evidence type="ECO:0000259" key="3">
    <source>
        <dbReference type="Pfam" id="PF18582"/>
    </source>
</evidence>
<dbReference type="Gene3D" id="3.90.1580.10">
    <property type="entry name" value="paralog of FGE (formylglycine-generating enzyme)"/>
    <property type="match status" value="1"/>
</dbReference>
<dbReference type="InterPro" id="IPR042095">
    <property type="entry name" value="SUMF_sf"/>
</dbReference>
<dbReference type="SUPFAM" id="SSF56436">
    <property type="entry name" value="C-type lectin-like"/>
    <property type="match status" value="1"/>
</dbReference>
<proteinExistence type="predicted"/>
<sequence>PRKQPMVIPDQIDLTKNDATVYISDVYAGQGLKGVPRGTIKQLRLVGYNFGYRGLAGSDKIGYGGPWEVMQIIGTVPIEQDGSASFQVPANTPISLQVLDKEGKAVQLMRSWFTAMPGERISCVGCHETPMDVPDNTPNIAANGPPRGVSPWYGSARGFDFEREVQPVLNKYCVSCHNGSRVGVADLRSELDGGKAEPKPIGYVARLHPDMLEATNGKLKYSPAYDVLIHYIRRVGIEDDVSLLTPGEYHADTSELIQMLEKGHHGIELDAEAWSRLVTWIDLNGPCHGTWGEVFPIPDGAHDRRMELRKLYGGPMDDPEKIFETSSRQAGSVFASVISRPETHEAKGRPLTLKDKCKQQNFYTPARRQIDLGGVKLSLVRVPAGQFVMGDVNGQADEFPQRLITMDKPIWISECEVTNAQFRRFDPSHDSGYYSKRRDRADGKGLSLNGD</sequence>
<dbReference type="SUPFAM" id="SSF48695">
    <property type="entry name" value="Multiheme cytochromes"/>
    <property type="match status" value="1"/>
</dbReference>
<dbReference type="InterPro" id="IPR005532">
    <property type="entry name" value="SUMF_dom"/>
</dbReference>